<name>A0ABS6DRE9_9MOLU</name>
<evidence type="ECO:0000259" key="7">
    <source>
        <dbReference type="Pfam" id="PF26594"/>
    </source>
</evidence>
<dbReference type="EMBL" id="JAHMHK010000001">
    <property type="protein sequence ID" value="MBU4693457.1"/>
    <property type="molecule type" value="Genomic_DNA"/>
</dbReference>
<feature type="domain" description="NusA-like second KH" evidence="7">
    <location>
        <begin position="322"/>
        <end position="392"/>
    </location>
</feature>
<evidence type="ECO:0000256" key="5">
    <source>
        <dbReference type="ARBA" id="ARBA00023163"/>
    </source>
</evidence>
<feature type="domain" description="Transcription factor NusA first KH" evidence="6">
    <location>
        <begin position="242"/>
        <end position="318"/>
    </location>
</feature>
<gene>
    <name evidence="8" type="ORF">KQ878_00970</name>
</gene>
<keyword evidence="4" id="KW-0805">Transcription regulation</keyword>
<dbReference type="InterPro" id="IPR058582">
    <property type="entry name" value="KH_NusA_2nd"/>
</dbReference>
<keyword evidence="5" id="KW-0804">Transcription</keyword>
<comment type="caution">
    <text evidence="8">The sequence shown here is derived from an EMBL/GenBank/DDBJ whole genome shotgun (WGS) entry which is preliminary data.</text>
</comment>
<dbReference type="Proteomes" id="UP000812267">
    <property type="component" value="Unassembled WGS sequence"/>
</dbReference>
<evidence type="ECO:0000259" key="6">
    <source>
        <dbReference type="Pfam" id="PF13184"/>
    </source>
</evidence>
<protein>
    <recommendedName>
        <fullName evidence="10">Transcription termination/antitermination protein NusA</fullName>
    </recommendedName>
</protein>
<dbReference type="PANTHER" id="PTHR22648">
    <property type="entry name" value="TRANSCRIPTION TERMINATION FACTOR NUSA"/>
    <property type="match status" value="1"/>
</dbReference>
<keyword evidence="3" id="KW-0694">RNA-binding</keyword>
<sequence length="545" mass="61863">MSKTEKVSMSHSFYEIVKSFEENQKLNLSDIVNVFSEETTKILSKIDPEVEVEYILNEENQTLTPVIKSMIVISDEEAQGYINSSMTPGRESDVLLMHITYISLSDAKAIDKSLEEGDTVERVLDLERLSEAVKNTKYPNLLKTIHSSIKQGMSSLRKQKVFETFKDKIGERVRIQFNARNADGSWNVQITDEHDAPTTAYLPSNHISSRREIKAGQYAFATILSVEEEAKLSQVQVSMDSKENVEELLKRSIPEINEGIIEIVETVRQPGERTKVAFKASLLAPADFDVFGSIIGPNGQRITAINQEIGEKIDVILYDEDPKKFIRNAMSPARIIDVVEKTGEGQNPSRNVYWVIVAKDGLTPAIGRRGINVSLASNLTKCNLDVISEKDALEQGIKFDYSNAEEIKRSPIRRNARNNKKAFGFDVDLDKIKVSADSFDTDVLNFQEQEFADIDTSSFDLDFEELFKKHTTPEEIKAEQPQTVDEIAQQLEEESKNQHQVRNDVEDYKKVKEALKDFKVDDDLSSYGLDEFDLDEFLDDEDWED</sequence>
<dbReference type="RefSeq" id="WP_216505258.1">
    <property type="nucleotide sequence ID" value="NZ_JAHMHJ010000001.1"/>
</dbReference>
<dbReference type="InterPro" id="IPR025249">
    <property type="entry name" value="TF_NusA_KH_1st"/>
</dbReference>
<proteinExistence type="predicted"/>
<reference evidence="8" key="1">
    <citation type="submission" date="2021-06" db="EMBL/GenBank/DDBJ databases">
        <title>Novel Mycoplasma species detected in California sea lions (Zalophus californianus) from the USA.</title>
        <authorList>
            <person name="Volokhov D.V."/>
            <person name="Furtak V.A."/>
            <person name="Zagorodnyaya T.A."/>
        </authorList>
    </citation>
    <scope>NUCLEOTIDE SEQUENCE [LARGE SCALE GENOMIC DNA]</scope>
    <source>
        <strain evidence="8">CSL 4779</strain>
    </source>
</reference>
<organism evidence="8 9">
    <name type="scientific">Mycoplasma zalophidermidis</name>
    <dbReference type="NCBI Taxonomy" id="398174"/>
    <lineage>
        <taxon>Bacteria</taxon>
        <taxon>Bacillati</taxon>
        <taxon>Mycoplasmatota</taxon>
        <taxon>Mollicutes</taxon>
        <taxon>Mycoplasmataceae</taxon>
        <taxon>Mycoplasma</taxon>
    </lineage>
</organism>
<evidence type="ECO:0000256" key="3">
    <source>
        <dbReference type="ARBA" id="ARBA00022884"/>
    </source>
</evidence>
<keyword evidence="9" id="KW-1185">Reference proteome</keyword>
<dbReference type="Pfam" id="PF13184">
    <property type="entry name" value="KH_NusA_1st"/>
    <property type="match status" value="1"/>
</dbReference>
<keyword evidence="1" id="KW-0806">Transcription termination</keyword>
<accession>A0ABS6DRE9</accession>
<evidence type="ECO:0000256" key="1">
    <source>
        <dbReference type="ARBA" id="ARBA00022472"/>
    </source>
</evidence>
<keyword evidence="2" id="KW-0963">Cytoplasm</keyword>
<evidence type="ECO:0000256" key="4">
    <source>
        <dbReference type="ARBA" id="ARBA00023015"/>
    </source>
</evidence>
<evidence type="ECO:0000256" key="2">
    <source>
        <dbReference type="ARBA" id="ARBA00022490"/>
    </source>
</evidence>
<dbReference type="Pfam" id="PF26594">
    <property type="entry name" value="KH_NusA_2nd"/>
    <property type="match status" value="1"/>
</dbReference>
<dbReference type="PANTHER" id="PTHR22648:SF0">
    <property type="entry name" value="TRANSCRIPTION TERMINATION_ANTITERMINATION PROTEIN NUSA"/>
    <property type="match status" value="1"/>
</dbReference>
<evidence type="ECO:0000313" key="8">
    <source>
        <dbReference type="EMBL" id="MBU4693457.1"/>
    </source>
</evidence>
<evidence type="ECO:0000313" key="9">
    <source>
        <dbReference type="Proteomes" id="UP000812267"/>
    </source>
</evidence>
<dbReference type="InterPro" id="IPR030842">
    <property type="entry name" value="TF_NusA_bacterial"/>
</dbReference>
<evidence type="ECO:0008006" key="10">
    <source>
        <dbReference type="Google" id="ProtNLM"/>
    </source>
</evidence>